<dbReference type="OMA" id="GIYDSTC"/>
<dbReference type="OrthoDB" id="192832at2759"/>
<dbReference type="GO" id="GO:0009251">
    <property type="term" value="P:glucan catabolic process"/>
    <property type="evidence" value="ECO:0007669"/>
    <property type="project" value="TreeGrafter"/>
</dbReference>
<dbReference type="CDD" id="cd02181">
    <property type="entry name" value="GH16_fungal_Lam16A_glucanase"/>
    <property type="match status" value="1"/>
</dbReference>
<feature type="signal peptide" evidence="1">
    <location>
        <begin position="1"/>
        <end position="21"/>
    </location>
</feature>
<name>A0A0D2M3J4_HYPSF</name>
<evidence type="ECO:0000259" key="2">
    <source>
        <dbReference type="PROSITE" id="PS51762"/>
    </source>
</evidence>
<dbReference type="Proteomes" id="UP000054270">
    <property type="component" value="Unassembled WGS sequence"/>
</dbReference>
<sequence length="406" mass="42433">MRGLSATALVVLPCLLGRVSAIYNPQREYAGDTFFNQFAYYGNVDNTTWGNVTYLDQADAASKQLTFINGAGNAVVAVDNTTTLVAGPPGQAVRLTSLDSYGMGSLIIIDAVHIPFGCSVWPAFWTYGIEEMWPNAGEIDIIEAINNMDNNQIALHSLQGCTKQDAPNEQTGSTLEADCSVAQGCIVAETKPNSFGPGFAQAGGGVYALQIDVSGIFSWFWSRPDVPASIASATSSTPVDTTTWGIPTAAYPSGASCNITAFFPPQTLVLLTTLCGVWAGVPSIYQNTCHTPTNDCFADNVLGNGSNYADAYWEIRYIRTYLAEGATAVQSNVTTPSTTAAVTSDSAASSTVTQTVTTTSSTAASTGTGSGSNTNANPASSGASFSIQASLLLLLTGASTFWLAFF</sequence>
<keyword evidence="1" id="KW-0732">Signal</keyword>
<dbReference type="InterPro" id="IPR000757">
    <property type="entry name" value="Beta-glucanase-like"/>
</dbReference>
<protein>
    <submittedName>
        <fullName evidence="3">Glycoside hydrolase family 16 protein</fullName>
    </submittedName>
</protein>
<evidence type="ECO:0000313" key="3">
    <source>
        <dbReference type="EMBL" id="KJA17743.1"/>
    </source>
</evidence>
<evidence type="ECO:0000313" key="4">
    <source>
        <dbReference type="Proteomes" id="UP000054270"/>
    </source>
</evidence>
<keyword evidence="4" id="KW-1185">Reference proteome</keyword>
<dbReference type="InterPro" id="IPR050546">
    <property type="entry name" value="Glycosyl_Hydrlase_16"/>
</dbReference>
<dbReference type="SUPFAM" id="SSF49899">
    <property type="entry name" value="Concanavalin A-like lectins/glucanases"/>
    <property type="match status" value="1"/>
</dbReference>
<gene>
    <name evidence="3" type="ORF">HYPSUDRAFT_146156</name>
</gene>
<feature type="chain" id="PRO_5002247430" evidence="1">
    <location>
        <begin position="22"/>
        <end position="406"/>
    </location>
</feature>
<dbReference type="Pfam" id="PF26113">
    <property type="entry name" value="GH16_XgeA"/>
    <property type="match status" value="1"/>
</dbReference>
<dbReference type="STRING" id="945553.A0A0D2M3J4"/>
<dbReference type="InterPro" id="IPR013320">
    <property type="entry name" value="ConA-like_dom_sf"/>
</dbReference>
<dbReference type="PROSITE" id="PS51762">
    <property type="entry name" value="GH16_2"/>
    <property type="match status" value="1"/>
</dbReference>
<dbReference type="AlphaFoldDB" id="A0A0D2M3J4"/>
<dbReference type="GO" id="GO:0004553">
    <property type="term" value="F:hydrolase activity, hydrolyzing O-glycosyl compounds"/>
    <property type="evidence" value="ECO:0007669"/>
    <property type="project" value="InterPro"/>
</dbReference>
<evidence type="ECO:0000256" key="1">
    <source>
        <dbReference type="SAM" id="SignalP"/>
    </source>
</evidence>
<reference evidence="4" key="1">
    <citation type="submission" date="2014-04" db="EMBL/GenBank/DDBJ databases">
        <title>Evolutionary Origins and Diversification of the Mycorrhizal Mutualists.</title>
        <authorList>
            <consortium name="DOE Joint Genome Institute"/>
            <consortium name="Mycorrhizal Genomics Consortium"/>
            <person name="Kohler A."/>
            <person name="Kuo A."/>
            <person name="Nagy L.G."/>
            <person name="Floudas D."/>
            <person name="Copeland A."/>
            <person name="Barry K.W."/>
            <person name="Cichocki N."/>
            <person name="Veneault-Fourrey C."/>
            <person name="LaButti K."/>
            <person name="Lindquist E.A."/>
            <person name="Lipzen A."/>
            <person name="Lundell T."/>
            <person name="Morin E."/>
            <person name="Murat C."/>
            <person name="Riley R."/>
            <person name="Ohm R."/>
            <person name="Sun H."/>
            <person name="Tunlid A."/>
            <person name="Henrissat B."/>
            <person name="Grigoriev I.V."/>
            <person name="Hibbett D.S."/>
            <person name="Martin F."/>
        </authorList>
    </citation>
    <scope>NUCLEOTIDE SEQUENCE [LARGE SCALE GENOMIC DNA]</scope>
    <source>
        <strain evidence="4">FD-334 SS-4</strain>
    </source>
</reference>
<dbReference type="Gene3D" id="2.60.120.200">
    <property type="match status" value="1"/>
</dbReference>
<dbReference type="EMBL" id="KN817599">
    <property type="protein sequence ID" value="KJA17743.1"/>
    <property type="molecule type" value="Genomic_DNA"/>
</dbReference>
<dbReference type="PANTHER" id="PTHR10963:SF24">
    <property type="entry name" value="GLYCOSIDASE C21B10.07-RELATED"/>
    <property type="match status" value="1"/>
</dbReference>
<organism evidence="3 4">
    <name type="scientific">Hypholoma sublateritium (strain FD-334 SS-4)</name>
    <dbReference type="NCBI Taxonomy" id="945553"/>
    <lineage>
        <taxon>Eukaryota</taxon>
        <taxon>Fungi</taxon>
        <taxon>Dikarya</taxon>
        <taxon>Basidiomycota</taxon>
        <taxon>Agaricomycotina</taxon>
        <taxon>Agaricomycetes</taxon>
        <taxon>Agaricomycetidae</taxon>
        <taxon>Agaricales</taxon>
        <taxon>Agaricineae</taxon>
        <taxon>Strophariaceae</taxon>
        <taxon>Hypholoma</taxon>
    </lineage>
</organism>
<feature type="domain" description="GH16" evidence="2">
    <location>
        <begin position="17"/>
        <end position="287"/>
    </location>
</feature>
<proteinExistence type="predicted"/>
<dbReference type="PANTHER" id="PTHR10963">
    <property type="entry name" value="GLYCOSYL HYDROLASE-RELATED"/>
    <property type="match status" value="1"/>
</dbReference>
<accession>A0A0D2M3J4</accession>
<keyword evidence="3" id="KW-0378">Hydrolase</keyword>